<comment type="similarity">
    <text evidence="1 4">Belongs to the D-isomer specific 2-hydroxyacid dehydrogenase family.</text>
</comment>
<dbReference type="SUPFAM" id="SSF52283">
    <property type="entry name" value="Formate/glycerate dehydrogenase catalytic domain-like"/>
    <property type="match status" value="1"/>
</dbReference>
<keyword evidence="2 4" id="KW-0560">Oxidoreductase</keyword>
<evidence type="ECO:0000313" key="7">
    <source>
        <dbReference type="EMBL" id="SFV30703.1"/>
    </source>
</evidence>
<dbReference type="InterPro" id="IPR006139">
    <property type="entry name" value="D-isomer_2_OHA_DH_cat_dom"/>
</dbReference>
<dbReference type="Pfam" id="PF00389">
    <property type="entry name" value="2-Hacid_dh"/>
    <property type="match status" value="1"/>
</dbReference>
<dbReference type="AlphaFoldDB" id="A0A1I7N7Z9"/>
<dbReference type="Gene3D" id="3.40.50.720">
    <property type="entry name" value="NAD(P)-binding Rossmann-like Domain"/>
    <property type="match status" value="2"/>
</dbReference>
<dbReference type="InterPro" id="IPR006140">
    <property type="entry name" value="D-isomer_DH_NAD-bd"/>
</dbReference>
<evidence type="ECO:0000256" key="4">
    <source>
        <dbReference type="RuleBase" id="RU003719"/>
    </source>
</evidence>
<accession>A0A1I7N7Z9</accession>
<dbReference type="OrthoDB" id="9793626at2"/>
<dbReference type="CDD" id="cd12172">
    <property type="entry name" value="PGDH_like_2"/>
    <property type="match status" value="1"/>
</dbReference>
<dbReference type="GO" id="GO:0016616">
    <property type="term" value="F:oxidoreductase activity, acting on the CH-OH group of donors, NAD or NADP as acceptor"/>
    <property type="evidence" value="ECO:0007669"/>
    <property type="project" value="InterPro"/>
</dbReference>
<gene>
    <name evidence="7" type="ORF">SAMN05216456_1103</name>
</gene>
<dbReference type="PANTHER" id="PTHR42789">
    <property type="entry name" value="D-ISOMER SPECIFIC 2-HYDROXYACID DEHYDROGENASE FAMILY PROTEIN (AFU_ORTHOLOGUE AFUA_6G10090)"/>
    <property type="match status" value="1"/>
</dbReference>
<evidence type="ECO:0000313" key="8">
    <source>
        <dbReference type="Proteomes" id="UP000199074"/>
    </source>
</evidence>
<dbReference type="PROSITE" id="PS00671">
    <property type="entry name" value="D_2_HYDROXYACID_DH_3"/>
    <property type="match status" value="1"/>
</dbReference>
<organism evidence="7 8">
    <name type="scientific">Devosia crocina</name>
    <dbReference type="NCBI Taxonomy" id="429728"/>
    <lineage>
        <taxon>Bacteria</taxon>
        <taxon>Pseudomonadati</taxon>
        <taxon>Pseudomonadota</taxon>
        <taxon>Alphaproteobacteria</taxon>
        <taxon>Hyphomicrobiales</taxon>
        <taxon>Devosiaceae</taxon>
        <taxon>Devosia</taxon>
    </lineage>
</organism>
<reference evidence="7 8" key="1">
    <citation type="submission" date="2016-10" db="EMBL/GenBank/DDBJ databases">
        <authorList>
            <person name="de Groot N.N."/>
        </authorList>
    </citation>
    <scope>NUCLEOTIDE SEQUENCE [LARGE SCALE GENOMIC DNA]</scope>
    <source>
        <strain evidence="7 8">IPL20</strain>
    </source>
</reference>
<dbReference type="SUPFAM" id="SSF51735">
    <property type="entry name" value="NAD(P)-binding Rossmann-fold domains"/>
    <property type="match status" value="1"/>
</dbReference>
<dbReference type="InterPro" id="IPR050857">
    <property type="entry name" value="D-2-hydroxyacid_DH"/>
</dbReference>
<name>A0A1I7N7Z9_9HYPH</name>
<dbReference type="InterPro" id="IPR029753">
    <property type="entry name" value="D-isomer_DH_CS"/>
</dbReference>
<keyword evidence="3" id="KW-0520">NAD</keyword>
<dbReference type="FunFam" id="3.40.50.720:FF:000203">
    <property type="entry name" value="D-3-phosphoglycerate dehydrogenase (SerA)"/>
    <property type="match status" value="1"/>
</dbReference>
<evidence type="ECO:0000259" key="6">
    <source>
        <dbReference type="Pfam" id="PF02826"/>
    </source>
</evidence>
<dbReference type="EMBL" id="FPCK01000001">
    <property type="protein sequence ID" value="SFV30703.1"/>
    <property type="molecule type" value="Genomic_DNA"/>
</dbReference>
<dbReference type="RefSeq" id="WP_092421924.1">
    <property type="nucleotide sequence ID" value="NZ_FPCK01000001.1"/>
</dbReference>
<dbReference type="PANTHER" id="PTHR42789:SF1">
    <property type="entry name" value="D-ISOMER SPECIFIC 2-HYDROXYACID DEHYDROGENASE FAMILY PROTEIN (AFU_ORTHOLOGUE AFUA_6G10090)"/>
    <property type="match status" value="1"/>
</dbReference>
<dbReference type="InterPro" id="IPR036291">
    <property type="entry name" value="NAD(P)-bd_dom_sf"/>
</dbReference>
<sequence>MTRTVLVTATNYSRLCSEGKALLEANGCRVIENDFGRPMTFQELSDRVGDADAVVAGVDTWNDDVFAIAPRLKVISRFGVGVDNIDVEAARARNIKVTNAAGGNANAVAELTIGLIISAMRGIPELHASTRKGAWDRFVGEELIGRTVGILGFGNIAQKIAKKLKGFEVKVLAYDKFPNAEAANALGVELVDADTVLTQSDIVCTMLPSLPETRQFMNADRFAMMKDGAYFINTARGALVDETALKSALDTGKLRGAAIDVYEREPTDATNPLFQAAGLVTTPHTAAETYETYSSIGVLTAQAVIDALEGREPRNLL</sequence>
<dbReference type="Proteomes" id="UP000199074">
    <property type="component" value="Unassembled WGS sequence"/>
</dbReference>
<evidence type="ECO:0000256" key="2">
    <source>
        <dbReference type="ARBA" id="ARBA00023002"/>
    </source>
</evidence>
<dbReference type="Pfam" id="PF02826">
    <property type="entry name" value="2-Hacid_dh_C"/>
    <property type="match status" value="1"/>
</dbReference>
<evidence type="ECO:0000256" key="1">
    <source>
        <dbReference type="ARBA" id="ARBA00005854"/>
    </source>
</evidence>
<feature type="domain" description="D-isomer specific 2-hydroxyacid dehydrogenase catalytic" evidence="5">
    <location>
        <begin position="13"/>
        <end position="316"/>
    </location>
</feature>
<evidence type="ECO:0000259" key="5">
    <source>
        <dbReference type="Pfam" id="PF00389"/>
    </source>
</evidence>
<feature type="domain" description="D-isomer specific 2-hydroxyacid dehydrogenase NAD-binding" evidence="6">
    <location>
        <begin position="113"/>
        <end position="286"/>
    </location>
</feature>
<dbReference type="STRING" id="429728.SAMN05216456_1103"/>
<dbReference type="GO" id="GO:0051287">
    <property type="term" value="F:NAD binding"/>
    <property type="evidence" value="ECO:0007669"/>
    <property type="project" value="InterPro"/>
</dbReference>
<evidence type="ECO:0000256" key="3">
    <source>
        <dbReference type="ARBA" id="ARBA00023027"/>
    </source>
</evidence>
<protein>
    <submittedName>
        <fullName evidence="7">D-3-phosphoglycerate dehydrogenase</fullName>
    </submittedName>
</protein>
<proteinExistence type="inferred from homology"/>
<keyword evidence="8" id="KW-1185">Reference proteome</keyword>